<organism evidence="2 3">
    <name type="scientific">Marivirga atlantica</name>
    <dbReference type="NCBI Taxonomy" id="1548457"/>
    <lineage>
        <taxon>Bacteria</taxon>
        <taxon>Pseudomonadati</taxon>
        <taxon>Bacteroidota</taxon>
        <taxon>Cytophagia</taxon>
        <taxon>Cytophagales</taxon>
        <taxon>Marivirgaceae</taxon>
        <taxon>Marivirga</taxon>
    </lineage>
</organism>
<feature type="chain" id="PRO_5038036360" description="Antitoxin component YwqK of the YwqJK toxin-antitoxin module" evidence="1">
    <location>
        <begin position="21"/>
        <end position="374"/>
    </location>
</feature>
<dbReference type="RefSeq" id="WP_201919533.1">
    <property type="nucleotide sequence ID" value="NZ_JAERQG010000002.1"/>
</dbReference>
<evidence type="ECO:0000256" key="1">
    <source>
        <dbReference type="SAM" id="SignalP"/>
    </source>
</evidence>
<evidence type="ECO:0008006" key="4">
    <source>
        <dbReference type="Google" id="ProtNLM"/>
    </source>
</evidence>
<protein>
    <recommendedName>
        <fullName evidence="4">Antitoxin component YwqK of the YwqJK toxin-antitoxin module</fullName>
    </recommendedName>
</protein>
<dbReference type="Gene3D" id="3.90.930.1">
    <property type="match status" value="1"/>
</dbReference>
<sequence>MKQLVIAVILTLSWSIKAFSCECSGPLEFQTKEDLEKYQFIALASIDTIYISDISKAYEHEIFYQADLAILELFKGDTINSILVNGGNSTLGGTITSCDIGIDKHEKWLVFAYQDKNDNFRTGYCTFSKMYASATGEKDWQYERGIRELTLLREIYNHNVTVEKVPNGIKKTYYPNETIEIEQSFENGLPNGQKTVYYPNGRIMINENYENGQREGNSIWYDRKGRVERNLKFSNGHPVDTCYYYWFFNGQVQHERIFDDAGNMIKNSSFNHDGVLKEVAIVDSKTNQYIKTSYYESGAIRYVAISNSENYQSIRTTEYYESGSKEKEWEYYPDDSTKVFKYWEWSADGKLSSSYILKKDRTKIDLINKADNKH</sequence>
<comment type="caution">
    <text evidence="2">The sequence shown here is derived from an EMBL/GenBank/DDBJ whole genome shotgun (WGS) entry which is preliminary data.</text>
</comment>
<name>A0A937AM09_9BACT</name>
<dbReference type="AlphaFoldDB" id="A0A937AM09"/>
<dbReference type="Proteomes" id="UP000642920">
    <property type="component" value="Unassembled WGS sequence"/>
</dbReference>
<gene>
    <name evidence="2" type="ORF">JKP34_07870</name>
</gene>
<accession>A0A937AM09</accession>
<dbReference type="SUPFAM" id="SSF82185">
    <property type="entry name" value="Histone H3 K4-specific methyltransferase SET7/9 N-terminal domain"/>
    <property type="match status" value="1"/>
</dbReference>
<proteinExistence type="predicted"/>
<evidence type="ECO:0000313" key="3">
    <source>
        <dbReference type="Proteomes" id="UP000642920"/>
    </source>
</evidence>
<keyword evidence="1" id="KW-0732">Signal</keyword>
<dbReference type="Gene3D" id="2.20.110.10">
    <property type="entry name" value="Histone H3 K4-specific methyltransferase SET7/9 N-terminal domain"/>
    <property type="match status" value="1"/>
</dbReference>
<evidence type="ECO:0000313" key="2">
    <source>
        <dbReference type="EMBL" id="MBL0765162.1"/>
    </source>
</evidence>
<keyword evidence="3" id="KW-1185">Reference proteome</keyword>
<reference evidence="2" key="1">
    <citation type="submission" date="2021-01" db="EMBL/GenBank/DDBJ databases">
        <title>Marivirga sp. nov., isolated from intertidal surface sediments.</title>
        <authorList>
            <person name="Zhang M."/>
        </authorList>
    </citation>
    <scope>NUCLEOTIDE SEQUENCE</scope>
    <source>
        <strain evidence="2">SM1354</strain>
    </source>
</reference>
<feature type="signal peptide" evidence="1">
    <location>
        <begin position="1"/>
        <end position="20"/>
    </location>
</feature>
<dbReference type="EMBL" id="JAERQG010000002">
    <property type="protein sequence ID" value="MBL0765162.1"/>
    <property type="molecule type" value="Genomic_DNA"/>
</dbReference>